<dbReference type="EMBL" id="BMMF01000022">
    <property type="protein sequence ID" value="GGK55309.1"/>
    <property type="molecule type" value="Genomic_DNA"/>
</dbReference>
<keyword evidence="6" id="KW-0521">NADP</keyword>
<evidence type="ECO:0000313" key="8">
    <source>
        <dbReference type="EMBL" id="GGK55309.1"/>
    </source>
</evidence>
<evidence type="ECO:0000313" key="9">
    <source>
        <dbReference type="Proteomes" id="UP000600449"/>
    </source>
</evidence>
<sequence>MRIVVTGTKGQVARALAETAPARGHEVVLLGRPALDLEDPAGTARAIAGARPVLVVSAAAFTGVDAAESAADVAFRVNGAGAGAVAAAAAALDVPLIHLSTDYVFSGEGDRPWREDDPIGPRSVYGASKAVGEAAVREAGANHAILRTAWVYAPFGHNFVRTMLRLAATREEIRVVADQIGAPTAAHDIAAGVITVAETLVRDPTAEKRGTFHMTAAGEASWADVAEAVFAESAARGGPSARVVRITTAEYPTPARRPAYSRLDCTKLASVHGVALRDWHESVGAVVARLLANPETSS</sequence>
<dbReference type="PANTHER" id="PTHR10491:SF4">
    <property type="entry name" value="METHIONINE ADENOSYLTRANSFERASE 2 SUBUNIT BETA"/>
    <property type="match status" value="1"/>
</dbReference>
<dbReference type="GO" id="GO:0008831">
    <property type="term" value="F:dTDP-4-dehydrorhamnose reductase activity"/>
    <property type="evidence" value="ECO:0007669"/>
    <property type="project" value="UniProtKB-EC"/>
</dbReference>
<evidence type="ECO:0000256" key="2">
    <source>
        <dbReference type="ARBA" id="ARBA00010944"/>
    </source>
</evidence>
<dbReference type="Gene3D" id="3.90.25.10">
    <property type="entry name" value="UDP-galactose 4-epimerase, domain 1"/>
    <property type="match status" value="1"/>
</dbReference>
<comment type="similarity">
    <text evidence="2 6">Belongs to the dTDP-4-dehydrorhamnose reductase family.</text>
</comment>
<evidence type="ECO:0000256" key="6">
    <source>
        <dbReference type="RuleBase" id="RU364082"/>
    </source>
</evidence>
<reference evidence="8 9" key="1">
    <citation type="journal article" date="2014" name="Int. J. Syst. Evol. Microbiol.">
        <title>Complete genome sequence of Corynebacterium casei LMG S-19264T (=DSM 44701T), isolated from a smear-ripened cheese.</title>
        <authorList>
            <consortium name="US DOE Joint Genome Institute (JGI-PGF)"/>
            <person name="Walter F."/>
            <person name="Albersmeier A."/>
            <person name="Kalinowski J."/>
            <person name="Ruckert C."/>
        </authorList>
    </citation>
    <scope>NUCLEOTIDE SEQUENCE [LARGE SCALE GENOMIC DNA]</scope>
    <source>
        <strain evidence="8 9">CGMCC 1.9161</strain>
    </source>
</reference>
<comment type="function">
    <text evidence="6">Catalyzes the reduction of dTDP-6-deoxy-L-lyxo-4-hexulose to yield dTDP-L-rhamnose.</text>
</comment>
<feature type="domain" description="RmlD-like substrate binding" evidence="7">
    <location>
        <begin position="1"/>
        <end position="290"/>
    </location>
</feature>
<dbReference type="PANTHER" id="PTHR10491">
    <property type="entry name" value="DTDP-4-DEHYDRORHAMNOSE REDUCTASE"/>
    <property type="match status" value="1"/>
</dbReference>
<organism evidence="8 9">
    <name type="scientific">Salinarimonas ramus</name>
    <dbReference type="NCBI Taxonomy" id="690164"/>
    <lineage>
        <taxon>Bacteria</taxon>
        <taxon>Pseudomonadati</taxon>
        <taxon>Pseudomonadota</taxon>
        <taxon>Alphaproteobacteria</taxon>
        <taxon>Hyphomicrobiales</taxon>
        <taxon>Salinarimonadaceae</taxon>
        <taxon>Salinarimonas</taxon>
    </lineage>
</organism>
<dbReference type="Proteomes" id="UP000600449">
    <property type="component" value="Unassembled WGS sequence"/>
</dbReference>
<comment type="cofactor">
    <cofactor evidence="6">
        <name>Mg(2+)</name>
        <dbReference type="ChEBI" id="CHEBI:18420"/>
    </cofactor>
    <text evidence="6">Binds 1 Mg(2+) ion per monomer.</text>
</comment>
<dbReference type="AlphaFoldDB" id="A0A917VAB6"/>
<comment type="pathway">
    <text evidence="1 6">Carbohydrate biosynthesis; dTDP-L-rhamnose biosynthesis.</text>
</comment>
<dbReference type="Pfam" id="PF04321">
    <property type="entry name" value="RmlD_sub_bind"/>
    <property type="match status" value="1"/>
</dbReference>
<evidence type="ECO:0000259" key="7">
    <source>
        <dbReference type="Pfam" id="PF04321"/>
    </source>
</evidence>
<dbReference type="InterPro" id="IPR036291">
    <property type="entry name" value="NAD(P)-bd_dom_sf"/>
</dbReference>
<name>A0A917VAB6_9HYPH</name>
<evidence type="ECO:0000256" key="4">
    <source>
        <dbReference type="ARBA" id="ARBA00017099"/>
    </source>
</evidence>
<protein>
    <recommendedName>
        <fullName evidence="4 6">dTDP-4-dehydrorhamnose reductase</fullName>
        <ecNumber evidence="3 6">1.1.1.133</ecNumber>
    </recommendedName>
</protein>
<dbReference type="EC" id="1.1.1.133" evidence="3 6"/>
<keyword evidence="6" id="KW-0560">Oxidoreductase</keyword>
<comment type="catalytic activity">
    <reaction evidence="5 6">
        <text>dTDP-beta-L-rhamnose + NADP(+) = dTDP-4-dehydro-beta-L-rhamnose + NADPH + H(+)</text>
        <dbReference type="Rhea" id="RHEA:21796"/>
        <dbReference type="ChEBI" id="CHEBI:15378"/>
        <dbReference type="ChEBI" id="CHEBI:57510"/>
        <dbReference type="ChEBI" id="CHEBI:57783"/>
        <dbReference type="ChEBI" id="CHEBI:58349"/>
        <dbReference type="ChEBI" id="CHEBI:62830"/>
        <dbReference type="EC" id="1.1.1.133"/>
    </reaction>
</comment>
<accession>A0A917VAB6</accession>
<gene>
    <name evidence="8" type="primary">rfbD</name>
    <name evidence="8" type="ORF">GCM10011322_47450</name>
</gene>
<dbReference type="InterPro" id="IPR029903">
    <property type="entry name" value="RmlD-like-bd"/>
</dbReference>
<dbReference type="SUPFAM" id="SSF51735">
    <property type="entry name" value="NAD(P)-binding Rossmann-fold domains"/>
    <property type="match status" value="1"/>
</dbReference>
<dbReference type="NCBIfam" id="TIGR01214">
    <property type="entry name" value="rmlD"/>
    <property type="match status" value="1"/>
</dbReference>
<evidence type="ECO:0000256" key="5">
    <source>
        <dbReference type="ARBA" id="ARBA00048200"/>
    </source>
</evidence>
<keyword evidence="9" id="KW-1185">Reference proteome</keyword>
<evidence type="ECO:0000256" key="1">
    <source>
        <dbReference type="ARBA" id="ARBA00004781"/>
    </source>
</evidence>
<proteinExistence type="inferred from homology"/>
<dbReference type="RefSeq" id="WP_188915773.1">
    <property type="nucleotide sequence ID" value="NZ_BMMF01000022.1"/>
</dbReference>
<dbReference type="CDD" id="cd05254">
    <property type="entry name" value="dTDP_HR_like_SDR_e"/>
    <property type="match status" value="1"/>
</dbReference>
<dbReference type="Gene3D" id="3.40.50.720">
    <property type="entry name" value="NAD(P)-binding Rossmann-like Domain"/>
    <property type="match status" value="1"/>
</dbReference>
<comment type="caution">
    <text evidence="8">The sequence shown here is derived from an EMBL/GenBank/DDBJ whole genome shotgun (WGS) entry which is preliminary data.</text>
</comment>
<evidence type="ECO:0000256" key="3">
    <source>
        <dbReference type="ARBA" id="ARBA00012929"/>
    </source>
</evidence>
<dbReference type="InterPro" id="IPR005913">
    <property type="entry name" value="dTDP_dehydrorham_reduct"/>
</dbReference>